<evidence type="ECO:0000256" key="1">
    <source>
        <dbReference type="ARBA" id="ARBA00004651"/>
    </source>
</evidence>
<feature type="transmembrane region" description="Helical" evidence="11">
    <location>
        <begin position="414"/>
        <end position="438"/>
    </location>
</feature>
<dbReference type="InterPro" id="IPR017452">
    <property type="entry name" value="GPCR_Rhodpsn_7TM"/>
</dbReference>
<accession>A0A210Q215</accession>
<feature type="domain" description="G-protein coupled receptors family 1 profile" evidence="12">
    <location>
        <begin position="51"/>
        <end position="469"/>
    </location>
</feature>
<evidence type="ECO:0000313" key="14">
    <source>
        <dbReference type="Proteomes" id="UP000242188"/>
    </source>
</evidence>
<evidence type="ECO:0000256" key="11">
    <source>
        <dbReference type="SAM" id="Phobius"/>
    </source>
</evidence>
<dbReference type="GO" id="GO:0004930">
    <property type="term" value="F:G protein-coupled receptor activity"/>
    <property type="evidence" value="ECO:0007669"/>
    <property type="project" value="UniProtKB-KW"/>
</dbReference>
<name>A0A210Q215_MIZYE</name>
<keyword evidence="7 9" id="KW-0675">Receptor</keyword>
<dbReference type="InterPro" id="IPR000276">
    <property type="entry name" value="GPCR_Rhodpsn"/>
</dbReference>
<feature type="transmembrane region" description="Helical" evidence="11">
    <location>
        <begin position="450"/>
        <end position="472"/>
    </location>
</feature>
<dbReference type="Proteomes" id="UP000242188">
    <property type="component" value="Unassembled WGS sequence"/>
</dbReference>
<keyword evidence="8 9" id="KW-0807">Transducer</keyword>
<evidence type="ECO:0000256" key="10">
    <source>
        <dbReference type="SAM" id="MobiDB-lite"/>
    </source>
</evidence>
<evidence type="ECO:0000313" key="13">
    <source>
        <dbReference type="EMBL" id="OWF42719.1"/>
    </source>
</evidence>
<dbReference type="PANTHER" id="PTHR24248:SF189">
    <property type="entry name" value="ALPHA2-ADRENERGIC-LIKE OCTOPAMINE RECEPTOR, ISOFORM B"/>
    <property type="match status" value="1"/>
</dbReference>
<comment type="subcellular location">
    <subcellularLocation>
        <location evidence="1">Cell membrane</location>
        <topology evidence="1">Multi-pass membrane protein</topology>
    </subcellularLocation>
</comment>
<dbReference type="EMBL" id="NEDP02005228">
    <property type="protein sequence ID" value="OWF42719.1"/>
    <property type="molecule type" value="Genomic_DNA"/>
</dbReference>
<dbReference type="PANTHER" id="PTHR24248">
    <property type="entry name" value="ADRENERGIC RECEPTOR-RELATED G-PROTEIN COUPLED RECEPTOR"/>
    <property type="match status" value="1"/>
</dbReference>
<feature type="region of interest" description="Disordered" evidence="10">
    <location>
        <begin position="319"/>
        <end position="369"/>
    </location>
</feature>
<dbReference type="OrthoDB" id="5975661at2759"/>
<proteinExistence type="inferred from homology"/>
<keyword evidence="2" id="KW-1003">Cell membrane</keyword>
<keyword evidence="6 11" id="KW-0472">Membrane</keyword>
<evidence type="ECO:0000256" key="5">
    <source>
        <dbReference type="ARBA" id="ARBA00023040"/>
    </source>
</evidence>
<dbReference type="AlphaFoldDB" id="A0A210Q215"/>
<dbReference type="CDD" id="cd15059">
    <property type="entry name" value="7tmA_alpha2_AR"/>
    <property type="match status" value="1"/>
</dbReference>
<feature type="transmembrane region" description="Helical" evidence="11">
    <location>
        <begin position="151"/>
        <end position="173"/>
    </location>
</feature>
<feature type="transmembrane region" description="Helical" evidence="11">
    <location>
        <begin position="71"/>
        <end position="92"/>
    </location>
</feature>
<feature type="transmembrane region" description="Helical" evidence="11">
    <location>
        <begin position="112"/>
        <end position="130"/>
    </location>
</feature>
<protein>
    <submittedName>
        <fullName evidence="13">Alpha-2 adrenergic receptor</fullName>
    </submittedName>
</protein>
<dbReference type="PROSITE" id="PS50262">
    <property type="entry name" value="G_PROTEIN_RECEP_F1_2"/>
    <property type="match status" value="1"/>
</dbReference>
<keyword evidence="5 9" id="KW-0297">G-protein coupled receptor</keyword>
<feature type="transmembrane region" description="Helical" evidence="11">
    <location>
        <begin position="34"/>
        <end position="59"/>
    </location>
</feature>
<dbReference type="Pfam" id="PF00001">
    <property type="entry name" value="7tm_1"/>
    <property type="match status" value="2"/>
</dbReference>
<dbReference type="Gene3D" id="1.20.1070.10">
    <property type="entry name" value="Rhodopsin 7-helix transmembrane proteins"/>
    <property type="match status" value="2"/>
</dbReference>
<keyword evidence="3 9" id="KW-0812">Transmembrane</keyword>
<comment type="caution">
    <text evidence="13">The sequence shown here is derived from an EMBL/GenBank/DDBJ whole genome shotgun (WGS) entry which is preliminary data.</text>
</comment>
<dbReference type="GO" id="GO:0005886">
    <property type="term" value="C:plasma membrane"/>
    <property type="evidence" value="ECO:0007669"/>
    <property type="project" value="UniProtKB-SubCell"/>
</dbReference>
<keyword evidence="14" id="KW-1185">Reference proteome</keyword>
<evidence type="ECO:0000256" key="9">
    <source>
        <dbReference type="RuleBase" id="RU000688"/>
    </source>
</evidence>
<sequence length="493" mass="55548">MPLVSETPTNMALNLSAVNASDPTGPKGYDLPHLIVTVIIVSIIIILIIFGNLLVVIAVYTDRNLKTIQNWFIASLALADSLLGLVIMPFSLANEVMGYWYFGPVWCDLWKTIDVFLCTASILNICLISLDRYFCITRALTYTHFRTPGKAILMMASVWVVSTVICVPPLIGWKNPLKATEYPLCLLSSETGYIIYSAMGSFYIPAIIMVMVYYQIYRAAKLRARRGNKKDIKKKEQKKKTVKNEMTADKQELKPMMGPIETVRSDARSIMDCATAHSDDETTWPMYDKPIPVNNACEKDHTINADGSNPDEMTKLIPATTLTENNEHKSENSSKSTEGDSVDVNGTISKQGNEKAVSVTTTNNGETRTEVCKKPVARNLSHPTKKDTPKQETDVMGELEKQKKKLAKARERRATIVLGLVMAAFILCWFPFFTLYIISSLCEYCIPVVVFNVFFWAGYCNSALNPIIYTVFNREFRNAFHKIVFKNELCRRR</sequence>
<organism evidence="13 14">
    <name type="scientific">Mizuhopecten yessoensis</name>
    <name type="common">Japanese scallop</name>
    <name type="synonym">Patinopecten yessoensis</name>
    <dbReference type="NCBI Taxonomy" id="6573"/>
    <lineage>
        <taxon>Eukaryota</taxon>
        <taxon>Metazoa</taxon>
        <taxon>Spiralia</taxon>
        <taxon>Lophotrochozoa</taxon>
        <taxon>Mollusca</taxon>
        <taxon>Bivalvia</taxon>
        <taxon>Autobranchia</taxon>
        <taxon>Pteriomorphia</taxon>
        <taxon>Pectinida</taxon>
        <taxon>Pectinoidea</taxon>
        <taxon>Pectinidae</taxon>
        <taxon>Mizuhopecten</taxon>
    </lineage>
</organism>
<comment type="similarity">
    <text evidence="9">Belongs to the G-protein coupled receptor 1 family.</text>
</comment>
<evidence type="ECO:0000256" key="2">
    <source>
        <dbReference type="ARBA" id="ARBA00022475"/>
    </source>
</evidence>
<dbReference type="STRING" id="6573.A0A210Q215"/>
<evidence type="ECO:0000259" key="12">
    <source>
        <dbReference type="PROSITE" id="PS50262"/>
    </source>
</evidence>
<evidence type="ECO:0000256" key="3">
    <source>
        <dbReference type="ARBA" id="ARBA00022692"/>
    </source>
</evidence>
<evidence type="ECO:0000256" key="7">
    <source>
        <dbReference type="ARBA" id="ARBA00023170"/>
    </source>
</evidence>
<dbReference type="PRINTS" id="PR00237">
    <property type="entry name" value="GPCRRHODOPSN"/>
</dbReference>
<feature type="transmembrane region" description="Helical" evidence="11">
    <location>
        <begin position="193"/>
        <end position="216"/>
    </location>
</feature>
<keyword evidence="4 11" id="KW-1133">Transmembrane helix</keyword>
<gene>
    <name evidence="13" type="ORF">KP79_PYT17011</name>
</gene>
<reference evidence="13 14" key="1">
    <citation type="journal article" date="2017" name="Nat. Ecol. Evol.">
        <title>Scallop genome provides insights into evolution of bilaterian karyotype and development.</title>
        <authorList>
            <person name="Wang S."/>
            <person name="Zhang J."/>
            <person name="Jiao W."/>
            <person name="Li J."/>
            <person name="Xun X."/>
            <person name="Sun Y."/>
            <person name="Guo X."/>
            <person name="Huan P."/>
            <person name="Dong B."/>
            <person name="Zhang L."/>
            <person name="Hu X."/>
            <person name="Sun X."/>
            <person name="Wang J."/>
            <person name="Zhao C."/>
            <person name="Wang Y."/>
            <person name="Wang D."/>
            <person name="Huang X."/>
            <person name="Wang R."/>
            <person name="Lv J."/>
            <person name="Li Y."/>
            <person name="Zhang Z."/>
            <person name="Liu B."/>
            <person name="Lu W."/>
            <person name="Hui Y."/>
            <person name="Liang J."/>
            <person name="Zhou Z."/>
            <person name="Hou R."/>
            <person name="Li X."/>
            <person name="Liu Y."/>
            <person name="Li H."/>
            <person name="Ning X."/>
            <person name="Lin Y."/>
            <person name="Zhao L."/>
            <person name="Xing Q."/>
            <person name="Dou J."/>
            <person name="Li Y."/>
            <person name="Mao J."/>
            <person name="Guo H."/>
            <person name="Dou H."/>
            <person name="Li T."/>
            <person name="Mu C."/>
            <person name="Jiang W."/>
            <person name="Fu Q."/>
            <person name="Fu X."/>
            <person name="Miao Y."/>
            <person name="Liu J."/>
            <person name="Yu Q."/>
            <person name="Li R."/>
            <person name="Liao H."/>
            <person name="Li X."/>
            <person name="Kong Y."/>
            <person name="Jiang Z."/>
            <person name="Chourrout D."/>
            <person name="Li R."/>
            <person name="Bao Z."/>
        </authorList>
    </citation>
    <scope>NUCLEOTIDE SEQUENCE [LARGE SCALE GENOMIC DNA]</scope>
    <source>
        <strain evidence="13 14">PY_sf001</strain>
    </source>
</reference>
<evidence type="ECO:0000256" key="8">
    <source>
        <dbReference type="ARBA" id="ARBA00023224"/>
    </source>
</evidence>
<dbReference type="PROSITE" id="PS00237">
    <property type="entry name" value="G_PROTEIN_RECEP_F1_1"/>
    <property type="match status" value="1"/>
</dbReference>
<dbReference type="SMART" id="SM01381">
    <property type="entry name" value="7TM_GPCR_Srsx"/>
    <property type="match status" value="1"/>
</dbReference>
<dbReference type="SUPFAM" id="SSF81321">
    <property type="entry name" value="Family A G protein-coupled receptor-like"/>
    <property type="match status" value="1"/>
</dbReference>
<evidence type="ECO:0000256" key="4">
    <source>
        <dbReference type="ARBA" id="ARBA00022989"/>
    </source>
</evidence>
<evidence type="ECO:0000256" key="6">
    <source>
        <dbReference type="ARBA" id="ARBA00023136"/>
    </source>
</evidence>